<feature type="domain" description="Methyltransferase" evidence="2">
    <location>
        <begin position="48"/>
        <end position="143"/>
    </location>
</feature>
<keyword evidence="4" id="KW-1185">Reference proteome</keyword>
<dbReference type="EMBL" id="PDNZ01000005">
    <property type="protein sequence ID" value="PWW81887.1"/>
    <property type="molecule type" value="Genomic_DNA"/>
</dbReference>
<dbReference type="OrthoDB" id="9791837at2"/>
<keyword evidence="3" id="KW-0489">Methyltransferase</keyword>
<dbReference type="PANTHER" id="PTHR43861">
    <property type="entry name" value="TRANS-ACONITATE 2-METHYLTRANSFERASE-RELATED"/>
    <property type="match status" value="1"/>
</dbReference>
<dbReference type="InterPro" id="IPR041698">
    <property type="entry name" value="Methyltransf_25"/>
</dbReference>
<comment type="caution">
    <text evidence="3">The sequence shown here is derived from an EMBL/GenBank/DDBJ whole genome shotgun (WGS) entry which is preliminary data.</text>
</comment>
<dbReference type="Pfam" id="PF13649">
    <property type="entry name" value="Methyltransf_25"/>
    <property type="match status" value="1"/>
</dbReference>
<dbReference type="Gene3D" id="3.40.50.150">
    <property type="entry name" value="Vaccinia Virus protein VP39"/>
    <property type="match status" value="1"/>
</dbReference>
<evidence type="ECO:0000256" key="1">
    <source>
        <dbReference type="ARBA" id="ARBA00022679"/>
    </source>
</evidence>
<sequence length="219" mass="24789">MKQSPDNRPHFNAAAETWDANPRRVNLARQVAQSMKKQLPFQTDWNALEIGCGTGLLTCPVSSMIASLTALDTSEKMIDELNKKICKQRTSNIQPVVSDIFSFPHIPEQTKKYHLIFSSMTFHHIENVDGALQKLFSLLLPGGYLAIADLDEEDGYFHNDSNEKVHHGFRRNLFQKQLLQQGFTDISFSTAAKLTKTNRANIEKTYTVFLATARKSTEQ</sequence>
<evidence type="ECO:0000259" key="2">
    <source>
        <dbReference type="Pfam" id="PF13649"/>
    </source>
</evidence>
<accession>A0A317T7W2</accession>
<dbReference type="InterPro" id="IPR029063">
    <property type="entry name" value="SAM-dependent_MTases_sf"/>
</dbReference>
<dbReference type="SUPFAM" id="SSF53335">
    <property type="entry name" value="S-adenosyl-L-methionine-dependent methyltransferases"/>
    <property type="match status" value="1"/>
</dbReference>
<evidence type="ECO:0000313" key="3">
    <source>
        <dbReference type="EMBL" id="PWW81887.1"/>
    </source>
</evidence>
<dbReference type="GO" id="GO:0032259">
    <property type="term" value="P:methylation"/>
    <property type="evidence" value="ECO:0007669"/>
    <property type="project" value="UniProtKB-KW"/>
</dbReference>
<dbReference type="CDD" id="cd02440">
    <property type="entry name" value="AdoMet_MTases"/>
    <property type="match status" value="1"/>
</dbReference>
<dbReference type="AlphaFoldDB" id="A0A317T7W2"/>
<dbReference type="GO" id="GO:0008168">
    <property type="term" value="F:methyltransferase activity"/>
    <property type="evidence" value="ECO:0007669"/>
    <property type="project" value="UniProtKB-KW"/>
</dbReference>
<dbReference type="PANTHER" id="PTHR43861:SF3">
    <property type="entry name" value="PUTATIVE (AFU_ORTHOLOGUE AFUA_2G14390)-RELATED"/>
    <property type="match status" value="1"/>
</dbReference>
<evidence type="ECO:0000313" key="4">
    <source>
        <dbReference type="Proteomes" id="UP000246278"/>
    </source>
</evidence>
<gene>
    <name evidence="3" type="ORF">CR164_08715</name>
</gene>
<protein>
    <submittedName>
        <fullName evidence="3">Methyltransferase type 11</fullName>
    </submittedName>
</protein>
<keyword evidence="1 3" id="KW-0808">Transferase</keyword>
<proteinExistence type="predicted"/>
<dbReference type="RefSeq" id="WP_110023562.1">
    <property type="nucleotide sequence ID" value="NZ_PDNZ01000005.1"/>
</dbReference>
<reference evidence="4" key="1">
    <citation type="submission" date="2017-10" db="EMBL/GenBank/DDBJ databases">
        <authorList>
            <person name="Gaisin V.A."/>
            <person name="Rysina M.S."/>
            <person name="Grouzdev D.S."/>
        </authorList>
    </citation>
    <scope>NUCLEOTIDE SEQUENCE [LARGE SCALE GENOMIC DNA]</scope>
    <source>
        <strain evidence="4">V1</strain>
    </source>
</reference>
<dbReference type="Proteomes" id="UP000246278">
    <property type="component" value="Unassembled WGS sequence"/>
</dbReference>
<name>A0A317T7W2_9CHLB</name>
<organism evidence="3 4">
    <name type="scientific">Prosthecochloris marina</name>
    <dbReference type="NCBI Taxonomy" id="2017681"/>
    <lineage>
        <taxon>Bacteria</taxon>
        <taxon>Pseudomonadati</taxon>
        <taxon>Chlorobiota</taxon>
        <taxon>Chlorobiia</taxon>
        <taxon>Chlorobiales</taxon>
        <taxon>Chlorobiaceae</taxon>
        <taxon>Prosthecochloris</taxon>
    </lineage>
</organism>